<dbReference type="CDD" id="cd17892">
    <property type="entry name" value="GAPDH_N_E4PDH"/>
    <property type="match status" value="1"/>
</dbReference>
<feature type="domain" description="Glyceraldehyde 3-phosphate dehydrogenase NAD(P) binding" evidence="3">
    <location>
        <begin position="2"/>
        <end position="154"/>
    </location>
</feature>
<evidence type="ECO:0000256" key="2">
    <source>
        <dbReference type="RuleBase" id="RU000397"/>
    </source>
</evidence>
<sequence>MIRVAINGYGRIGRSILRAVYESDKRDKIQIVAINELAKPEAMVHLTQYDTTHGRFHTQVKLQDNQMQIGDDSISLLHQVDASKLPWEAMDIDIVYEATGVLNSKQACHAHIIAGAKQVLISNPSSADVDATIIYGVNEQELTAQHTIVSNASCTTNCVIPVIDVLDKHFKVKSGAITTIHSAMNDQQVIDAYHDDLRRSRAAGQSIIPVDTKLARGIERILPHMKDKFEAISVRVPTINVTAIDLSLTLEKCVDIDTINSVLLEATLGQFNGIVGYTNEPLVSCDFNHDPRSSVVDATQTRVSAGHLIKLLLWCDNEWGFANRMLDTSLAMIHAKRRDLTHTNP</sequence>
<dbReference type="Gene3D" id="3.30.360.10">
    <property type="entry name" value="Dihydrodipicolinate Reductase, domain 2"/>
    <property type="match status" value="1"/>
</dbReference>
<dbReference type="Pfam" id="PF00044">
    <property type="entry name" value="Gp_dh_N"/>
    <property type="match status" value="1"/>
</dbReference>
<comment type="caution">
    <text evidence="4">The sequence shown here is derived from an EMBL/GenBank/DDBJ whole genome shotgun (WGS) entry which is preliminary data.</text>
</comment>
<dbReference type="NCBIfam" id="NF010058">
    <property type="entry name" value="PRK13535.1"/>
    <property type="match status" value="1"/>
</dbReference>
<dbReference type="GO" id="GO:0048001">
    <property type="term" value="F:erythrose-4-phosphate dehydrogenase activity"/>
    <property type="evidence" value="ECO:0007669"/>
    <property type="project" value="UniProtKB-EC"/>
</dbReference>
<comment type="similarity">
    <text evidence="2">Belongs to the glyceraldehyde-3-phosphate dehydrogenase family.</text>
</comment>
<evidence type="ECO:0000313" key="5">
    <source>
        <dbReference type="Proteomes" id="UP001203423"/>
    </source>
</evidence>
<dbReference type="InterPro" id="IPR020828">
    <property type="entry name" value="GlycerAld_3-P_DH_NAD(P)-bd"/>
</dbReference>
<dbReference type="CDD" id="cd23937">
    <property type="entry name" value="GAPDH_C_E4PDH"/>
    <property type="match status" value="1"/>
</dbReference>
<dbReference type="PANTHER" id="PTHR43148">
    <property type="entry name" value="GLYCERALDEHYDE-3-PHOSPHATE DEHYDROGENASE 2"/>
    <property type="match status" value="1"/>
</dbReference>
<dbReference type="SMART" id="SM00846">
    <property type="entry name" value="Gp_dh_N"/>
    <property type="match status" value="1"/>
</dbReference>
<dbReference type="PRINTS" id="PR00078">
    <property type="entry name" value="G3PDHDRGNASE"/>
</dbReference>
<accession>A0ABT0L5H3</accession>
<evidence type="ECO:0000313" key="4">
    <source>
        <dbReference type="EMBL" id="MCL1122929.1"/>
    </source>
</evidence>
<dbReference type="Proteomes" id="UP001203423">
    <property type="component" value="Unassembled WGS sequence"/>
</dbReference>
<name>A0ABT0L5H3_9GAMM</name>
<dbReference type="SUPFAM" id="SSF55347">
    <property type="entry name" value="Glyceraldehyde-3-phosphate dehydrogenase-like, C-terminal domain"/>
    <property type="match status" value="1"/>
</dbReference>
<dbReference type="InterPro" id="IPR036291">
    <property type="entry name" value="NAD(P)-bd_dom_sf"/>
</dbReference>
<dbReference type="Pfam" id="PF02800">
    <property type="entry name" value="Gp_dh_C"/>
    <property type="match status" value="1"/>
</dbReference>
<dbReference type="PIRSF" id="PIRSF000149">
    <property type="entry name" value="GAP_DH"/>
    <property type="match status" value="1"/>
</dbReference>
<dbReference type="Gene3D" id="3.40.50.720">
    <property type="entry name" value="NAD(P)-binding Rossmann-like Domain"/>
    <property type="match status" value="1"/>
</dbReference>
<evidence type="ECO:0000256" key="1">
    <source>
        <dbReference type="ARBA" id="ARBA00023002"/>
    </source>
</evidence>
<dbReference type="EMBL" id="JAKIKS010000001">
    <property type="protein sequence ID" value="MCL1122929.1"/>
    <property type="molecule type" value="Genomic_DNA"/>
</dbReference>
<dbReference type="EC" id="1.2.1.72" evidence="4"/>
<gene>
    <name evidence="4" type="primary">epd</name>
    <name evidence="4" type="ORF">L2764_00140</name>
</gene>
<keyword evidence="5" id="KW-1185">Reference proteome</keyword>
<organism evidence="4 5">
    <name type="scientific">Shewanella surugensis</name>
    <dbReference type="NCBI Taxonomy" id="212020"/>
    <lineage>
        <taxon>Bacteria</taxon>
        <taxon>Pseudomonadati</taxon>
        <taxon>Pseudomonadota</taxon>
        <taxon>Gammaproteobacteria</taxon>
        <taxon>Alteromonadales</taxon>
        <taxon>Shewanellaceae</taxon>
        <taxon>Shewanella</taxon>
    </lineage>
</organism>
<dbReference type="InterPro" id="IPR020829">
    <property type="entry name" value="GlycerAld_3-P_DH_cat"/>
</dbReference>
<evidence type="ECO:0000259" key="3">
    <source>
        <dbReference type="SMART" id="SM00846"/>
    </source>
</evidence>
<keyword evidence="1 4" id="KW-0560">Oxidoreductase</keyword>
<protein>
    <submittedName>
        <fullName evidence="4">Erythrose-4-phosphate dehydrogenase</fullName>
        <ecNumber evidence="4">1.2.1.72</ecNumber>
    </submittedName>
</protein>
<proteinExistence type="inferred from homology"/>
<dbReference type="SUPFAM" id="SSF51735">
    <property type="entry name" value="NAD(P)-binding Rossmann-fold domains"/>
    <property type="match status" value="1"/>
</dbReference>
<dbReference type="InterPro" id="IPR020831">
    <property type="entry name" value="GlycerAld/Erythrose_P_DH"/>
</dbReference>
<dbReference type="RefSeq" id="WP_248938209.1">
    <property type="nucleotide sequence ID" value="NZ_JAKIKS010000001.1"/>
</dbReference>
<reference evidence="4 5" key="1">
    <citation type="submission" date="2022-01" db="EMBL/GenBank/DDBJ databases">
        <title>Whole genome-based taxonomy of the Shewanellaceae.</title>
        <authorList>
            <person name="Martin-Rodriguez A.J."/>
        </authorList>
    </citation>
    <scope>NUCLEOTIDE SEQUENCE [LARGE SCALE GENOMIC DNA]</scope>
    <source>
        <strain evidence="4 5">DSM 17177</strain>
    </source>
</reference>